<evidence type="ECO:0000256" key="1">
    <source>
        <dbReference type="SAM" id="MobiDB-lite"/>
    </source>
</evidence>
<gene>
    <name evidence="2" type="ORF">MENT_LOCUS63255</name>
</gene>
<dbReference type="AlphaFoldDB" id="A0A6V7YBS5"/>
<dbReference type="EMBL" id="CAJEWN010004018">
    <property type="protein sequence ID" value="CAD2209130.1"/>
    <property type="molecule type" value="Genomic_DNA"/>
</dbReference>
<dbReference type="Proteomes" id="UP000580250">
    <property type="component" value="Unassembled WGS sequence"/>
</dbReference>
<feature type="region of interest" description="Disordered" evidence="1">
    <location>
        <begin position="1"/>
        <end position="50"/>
    </location>
</feature>
<evidence type="ECO:0000313" key="3">
    <source>
        <dbReference type="Proteomes" id="UP000580250"/>
    </source>
</evidence>
<feature type="compositionally biased region" description="Polar residues" evidence="1">
    <location>
        <begin position="25"/>
        <end position="50"/>
    </location>
</feature>
<organism evidence="2 3">
    <name type="scientific">Meloidogyne enterolobii</name>
    <name type="common">Root-knot nematode worm</name>
    <name type="synonym">Meloidogyne mayaguensis</name>
    <dbReference type="NCBI Taxonomy" id="390850"/>
    <lineage>
        <taxon>Eukaryota</taxon>
        <taxon>Metazoa</taxon>
        <taxon>Ecdysozoa</taxon>
        <taxon>Nematoda</taxon>
        <taxon>Chromadorea</taxon>
        <taxon>Rhabditida</taxon>
        <taxon>Tylenchina</taxon>
        <taxon>Tylenchomorpha</taxon>
        <taxon>Tylenchoidea</taxon>
        <taxon>Meloidogynidae</taxon>
        <taxon>Meloidogyninae</taxon>
        <taxon>Meloidogyne</taxon>
    </lineage>
</organism>
<accession>A0A6V7YBS5</accession>
<comment type="caution">
    <text evidence="2">The sequence shown here is derived from an EMBL/GenBank/DDBJ whole genome shotgun (WGS) entry which is preliminary data.</text>
</comment>
<evidence type="ECO:0000313" key="2">
    <source>
        <dbReference type="EMBL" id="CAD2209130.1"/>
    </source>
</evidence>
<feature type="compositionally biased region" description="Polar residues" evidence="1">
    <location>
        <begin position="1"/>
        <end position="11"/>
    </location>
</feature>
<protein>
    <submittedName>
        <fullName evidence="2">Uncharacterized protein</fullName>
    </submittedName>
</protein>
<name>A0A6V7YBS5_MELEN</name>
<reference evidence="2 3" key="1">
    <citation type="submission" date="2020-08" db="EMBL/GenBank/DDBJ databases">
        <authorList>
            <person name="Koutsovoulos G."/>
            <person name="Danchin GJ E."/>
        </authorList>
    </citation>
    <scope>NUCLEOTIDE SEQUENCE [LARGE SCALE GENOMIC DNA]</scope>
</reference>
<sequence>MLSETTRNNSILPEESTKILMQPSRIPNNSAITSTPQQNNGADMSAINTQ</sequence>
<proteinExistence type="predicted"/>
<dbReference type="OrthoDB" id="10255048at2759"/>